<keyword evidence="4" id="KW-0812">Transmembrane</keyword>
<evidence type="ECO:0000256" key="1">
    <source>
        <dbReference type="ARBA" id="ARBA00022676"/>
    </source>
</evidence>
<keyword evidence="1" id="KW-0808">Transferase</keyword>
<evidence type="ECO:0000256" key="2">
    <source>
        <dbReference type="SAM" id="Coils"/>
    </source>
</evidence>
<feature type="domain" description="Glycosyl transferase family 1" evidence="5">
    <location>
        <begin position="320"/>
        <end position="503"/>
    </location>
</feature>
<keyword evidence="4" id="KW-0472">Membrane</keyword>
<evidence type="ECO:0000313" key="6">
    <source>
        <dbReference type="EMBL" id="GMH00463.1"/>
    </source>
</evidence>
<feature type="coiled-coil region" evidence="2">
    <location>
        <begin position="598"/>
        <end position="625"/>
    </location>
</feature>
<dbReference type="SUPFAM" id="SSF53756">
    <property type="entry name" value="UDP-Glycosyltransferase/glycogen phosphorylase"/>
    <property type="match status" value="1"/>
</dbReference>
<evidence type="ECO:0000313" key="7">
    <source>
        <dbReference type="Proteomes" id="UP001279734"/>
    </source>
</evidence>
<dbReference type="PANTHER" id="PTHR46635">
    <property type="entry name" value="GLYCOSYL TRANSFERASE FAMILY 1 PROTEIN"/>
    <property type="match status" value="1"/>
</dbReference>
<keyword evidence="1" id="KW-0328">Glycosyltransferase</keyword>
<feature type="compositionally biased region" description="Basic residues" evidence="3">
    <location>
        <begin position="987"/>
        <end position="1008"/>
    </location>
</feature>
<keyword evidence="2" id="KW-0175">Coiled coil</keyword>
<dbReference type="InterPro" id="IPR001296">
    <property type="entry name" value="Glyco_trans_1"/>
</dbReference>
<keyword evidence="7" id="KW-1185">Reference proteome</keyword>
<proteinExistence type="predicted"/>
<feature type="transmembrane region" description="Helical" evidence="4">
    <location>
        <begin position="142"/>
        <end position="167"/>
    </location>
</feature>
<keyword evidence="4" id="KW-1133">Transmembrane helix</keyword>
<feature type="compositionally biased region" description="Polar residues" evidence="3">
    <location>
        <begin position="1023"/>
        <end position="1032"/>
    </location>
</feature>
<dbReference type="PANTHER" id="PTHR46635:SF1">
    <property type="entry name" value="GLYCOSYL TRANSFERASE FAMILY 1 PROTEIN"/>
    <property type="match status" value="1"/>
</dbReference>
<comment type="caution">
    <text evidence="6">The sequence shown here is derived from an EMBL/GenBank/DDBJ whole genome shotgun (WGS) entry which is preliminary data.</text>
</comment>
<organism evidence="6 7">
    <name type="scientific">Nepenthes gracilis</name>
    <name type="common">Slender pitcher plant</name>
    <dbReference type="NCBI Taxonomy" id="150966"/>
    <lineage>
        <taxon>Eukaryota</taxon>
        <taxon>Viridiplantae</taxon>
        <taxon>Streptophyta</taxon>
        <taxon>Embryophyta</taxon>
        <taxon>Tracheophyta</taxon>
        <taxon>Spermatophyta</taxon>
        <taxon>Magnoliopsida</taxon>
        <taxon>eudicotyledons</taxon>
        <taxon>Gunneridae</taxon>
        <taxon>Pentapetalae</taxon>
        <taxon>Caryophyllales</taxon>
        <taxon>Nepenthaceae</taxon>
        <taxon>Nepenthes</taxon>
    </lineage>
</organism>
<sequence>MGSLENGVPFKKDHNLGRLPSSSSSRILWLHGPRSSLPRFFLSKKLGYQQWICTIVVFSFFLMLFQAFLPGSVVERQDNSSQNVKLISGDLIYLKEIGGLDYGEDLRFQPTMVLAKYHMEAREMNMSSGSRRAVRFGFRKPLLALVFADLVVDSYQLLMATVAAALMEIGYAIEVLSLNDGPAHLAWEHIGAPVTIIQTDDHARIIVDWLNYDGILVNSLEVKASISCLMQEPFKSLPLIWTIHEKTLATRLSQYTSTEKIEVLNDWKKSFNRATVVVFPNYALPVIYSSLDAGNYFVIPGAPMEAWEAATLMTPDEKHLRGELDIRDDDLIIAIVGSQFLYKGLWLEHALVLRALMPLLKEFPSETNSSSPLKIFILTEDSNSNYSLVVEAISRSLRYPVGLVKHLTGDANAYGILRKAEIVIYGSFLEEESFPDILTKAMCLGKLVIAPNLSVIKKYVHDRVNGYLFPKDDIKVLVEIMSEVISRKKLSPLAHNVASNGKETAKNLKVLEAVEGYALLLECILQFPSEVASPKNTTEIPSKNKMEWQRNIFSIVPDVAYRSRSSRSSMFLDTIEEHWNLNRAEKMSAMDEAFIYSIWEEEKDIQMANARRKREEEELKDRSDQPRGTWEEVYRNAKKADRLKNDLHERDNGEIERTGQPLCIYEPYFGEGTWPFLHLSSLYRGVGLAAKGRRPGADDFDASSRLPLLANPYYRDVLGEFGAFFAIAYRVDRLHKNAWIGFQSWRVTARKAALSNIAESTLLNAIQARTNGDALYFWSRMDSDTRNPLKQDFWSFCDVINAGNCRSTFSDVFKRMYGIKHDLNYLPPMPSDGGTWPVMYSWALPTRSFLEFVMFARVFVDALDAQMYAEHHQSGHCHLSLSKDKHCYSRILELLIDVWAYHSARRMVYINPESGVMMEQHGLEKRRGQMWVKWFSFATLKSMDEDLAEEADSDRPRRRRWLWPLTGEVFWQGVYEKERSLRQQQKEKKRQQSRSKLARMRKRTHQKAIGKYVKPPPEEMENENSTLGVARR</sequence>
<evidence type="ECO:0000259" key="5">
    <source>
        <dbReference type="Pfam" id="PF00534"/>
    </source>
</evidence>
<accession>A0AAD3P6P7</accession>
<gene>
    <name evidence="6" type="ORF">Nepgr_002302</name>
</gene>
<dbReference type="GO" id="GO:0016757">
    <property type="term" value="F:glycosyltransferase activity"/>
    <property type="evidence" value="ECO:0007669"/>
    <property type="project" value="UniProtKB-KW"/>
</dbReference>
<feature type="region of interest" description="Disordered" evidence="3">
    <location>
        <begin position="982"/>
        <end position="1032"/>
    </location>
</feature>
<dbReference type="Pfam" id="PF00534">
    <property type="entry name" value="Glycos_transf_1"/>
    <property type="match status" value="1"/>
</dbReference>
<protein>
    <recommendedName>
        <fullName evidence="5">Glycosyl transferase family 1 domain-containing protein</fullName>
    </recommendedName>
</protein>
<feature type="transmembrane region" description="Helical" evidence="4">
    <location>
        <begin position="48"/>
        <end position="69"/>
    </location>
</feature>
<name>A0AAD3P6P7_NEPGR</name>
<evidence type="ECO:0000256" key="4">
    <source>
        <dbReference type="SAM" id="Phobius"/>
    </source>
</evidence>
<reference evidence="6" key="1">
    <citation type="submission" date="2023-05" db="EMBL/GenBank/DDBJ databases">
        <title>Nepenthes gracilis genome sequencing.</title>
        <authorList>
            <person name="Fukushima K."/>
        </authorList>
    </citation>
    <scope>NUCLEOTIDE SEQUENCE</scope>
    <source>
        <strain evidence="6">SING2019-196</strain>
    </source>
</reference>
<dbReference type="EMBL" id="BSYO01000002">
    <property type="protein sequence ID" value="GMH00463.1"/>
    <property type="molecule type" value="Genomic_DNA"/>
</dbReference>
<evidence type="ECO:0000256" key="3">
    <source>
        <dbReference type="SAM" id="MobiDB-lite"/>
    </source>
</evidence>
<dbReference type="Gene3D" id="3.40.50.2000">
    <property type="entry name" value="Glycogen Phosphorylase B"/>
    <property type="match status" value="1"/>
</dbReference>
<dbReference type="Proteomes" id="UP001279734">
    <property type="component" value="Unassembled WGS sequence"/>
</dbReference>
<dbReference type="AlphaFoldDB" id="A0AAD3P6P7"/>